<accession>A0A0H3C6X9</accession>
<dbReference type="HOGENOM" id="CLU_1616025_0_0_5"/>
<dbReference type="GeneID" id="7330600"/>
<reference evidence="1 2" key="1">
    <citation type="journal article" date="2010" name="J. Bacteriol.">
        <title>The genetic basis of laboratory adaptation in Caulobacter crescentus.</title>
        <authorList>
            <person name="Marks M.E."/>
            <person name="Castro-Rojas C.M."/>
            <person name="Teiling C."/>
            <person name="Du L."/>
            <person name="Kapatral V."/>
            <person name="Walunas T.L."/>
            <person name="Crosson S."/>
        </authorList>
    </citation>
    <scope>NUCLEOTIDE SEQUENCE [LARGE SCALE GENOMIC DNA]</scope>
    <source>
        <strain evidence="2">NA1000 / CB15N</strain>
    </source>
</reference>
<sequence length="164" mass="18014">MRHRRSGPCARWRWRGNRLVRPHADAGAGFEAPSPADWVGAHNDGVAERQCIRLHIRARQGATTRLANKVTLRSRLTPICSPLPATIERNEAYEAAGQSTEPAGPSPTTDQPINHLKGHRTNTNQKAKCSCNESIKNLVRAQYRAKGDIASVVTARSTYSLSDP</sequence>
<dbReference type="RefSeq" id="YP_002515846.1">
    <property type="nucleotide sequence ID" value="NC_011916.1"/>
</dbReference>
<organism evidence="1 2">
    <name type="scientific">Caulobacter vibrioides (strain NA1000 / CB15N)</name>
    <name type="common">Caulobacter crescentus</name>
    <dbReference type="NCBI Taxonomy" id="565050"/>
    <lineage>
        <taxon>Bacteria</taxon>
        <taxon>Pseudomonadati</taxon>
        <taxon>Pseudomonadota</taxon>
        <taxon>Alphaproteobacteria</taxon>
        <taxon>Caulobacterales</taxon>
        <taxon>Caulobacteraceae</taxon>
        <taxon>Caulobacter</taxon>
    </lineage>
</organism>
<dbReference type="RefSeq" id="WP_012639974.1">
    <property type="nucleotide sequence ID" value="NC_011916.1"/>
</dbReference>
<protein>
    <submittedName>
        <fullName evidence="1">Uncharacterized protein</fullName>
    </submittedName>
</protein>
<evidence type="ECO:0000313" key="2">
    <source>
        <dbReference type="Proteomes" id="UP000001364"/>
    </source>
</evidence>
<dbReference type="KEGG" id="ccs:CCNA_00473"/>
<gene>
    <name evidence="1" type="ordered locus">CCNA_00473</name>
</gene>
<dbReference type="AlphaFoldDB" id="A0A0H3C6X9"/>
<name>A0A0H3C6X9_CAUVN</name>
<dbReference type="Proteomes" id="UP000001364">
    <property type="component" value="Chromosome"/>
</dbReference>
<evidence type="ECO:0000313" key="1">
    <source>
        <dbReference type="EMBL" id="ACL93938.1"/>
    </source>
</evidence>
<dbReference type="EMBL" id="CP001340">
    <property type="protein sequence ID" value="ACL93938.1"/>
    <property type="molecule type" value="Genomic_DNA"/>
</dbReference>
<proteinExistence type="predicted"/>
<keyword evidence="2" id="KW-1185">Reference proteome</keyword>